<proteinExistence type="predicted"/>
<dbReference type="RefSeq" id="WP_139426006.1">
    <property type="nucleotide sequence ID" value="NZ_CBCSFY010000004.1"/>
</dbReference>
<accession>A0A7L5HMB5</accession>
<evidence type="ECO:0008006" key="3">
    <source>
        <dbReference type="Google" id="ProtNLM"/>
    </source>
</evidence>
<reference evidence="1 2" key="1">
    <citation type="submission" date="2020-05" db="EMBL/GenBank/DDBJ databases">
        <title>Complete genome sequencing of Campylobacter and Arcobacter type strains.</title>
        <authorList>
            <person name="Miller W.G."/>
            <person name="Yee E."/>
        </authorList>
    </citation>
    <scope>NUCLEOTIDE SEQUENCE [LARGE SCALE GENOMIC DNA]</scope>
    <source>
        <strain evidence="1 2">CCUG 73571</strain>
    </source>
</reference>
<dbReference type="Proteomes" id="UP000509246">
    <property type="component" value="Chromosome"/>
</dbReference>
<organism evidence="1 2">
    <name type="scientific">Campylobacter armoricus</name>
    <dbReference type="NCBI Taxonomy" id="2505970"/>
    <lineage>
        <taxon>Bacteria</taxon>
        <taxon>Pseudomonadati</taxon>
        <taxon>Campylobacterota</taxon>
        <taxon>Epsilonproteobacteria</taxon>
        <taxon>Campylobacterales</taxon>
        <taxon>Campylobacteraceae</taxon>
        <taxon>Campylobacter</taxon>
    </lineage>
</organism>
<evidence type="ECO:0000313" key="1">
    <source>
        <dbReference type="EMBL" id="QKF80255.1"/>
    </source>
</evidence>
<dbReference type="EMBL" id="CP053825">
    <property type="protein sequence ID" value="QKF80255.1"/>
    <property type="molecule type" value="Genomic_DNA"/>
</dbReference>
<dbReference type="GeneID" id="56587112"/>
<name>A0A7L5HMB5_9BACT</name>
<protein>
    <recommendedName>
        <fullName evidence="3">DUF177 domain-containing protein</fullName>
    </recommendedName>
</protein>
<dbReference type="KEGG" id="carm:CARM_1362"/>
<keyword evidence="2" id="KW-1185">Reference proteome</keyword>
<sequence>MKIAFAKLSSVAYPFKLDLDNIVFEGTITKVNPKLAKIKANFKGFTYRNCDRCGDEMELEINQNIELFASDGIFKDENNTLSDTMEFFDSHIDLIELATSELQSYLSDYFYCNKCLSN</sequence>
<gene>
    <name evidence="1" type="ORF">CARM_1362</name>
</gene>
<evidence type="ECO:0000313" key="2">
    <source>
        <dbReference type="Proteomes" id="UP000509246"/>
    </source>
</evidence>
<dbReference type="AlphaFoldDB" id="A0A7L5HMB5"/>